<dbReference type="InterPro" id="IPR002656">
    <property type="entry name" value="Acyl_transf_3_dom"/>
</dbReference>
<dbReference type="EMBL" id="CABL01000002">
    <property type="protein sequence ID" value="CBH74513.1"/>
    <property type="molecule type" value="Genomic_DNA"/>
</dbReference>
<dbReference type="AlphaFoldDB" id="E6PDH8"/>
<keyword evidence="1" id="KW-0812">Transmembrane</keyword>
<dbReference type="InterPro" id="IPR050879">
    <property type="entry name" value="Acyltransferase_3"/>
</dbReference>
<feature type="transmembrane region" description="Helical" evidence="1">
    <location>
        <begin position="273"/>
        <end position="289"/>
    </location>
</feature>
<sequence length="376" mass="41915">MNAPATHAPRLDVLDGLRGVAILLVLWYHVWEISWLPAPFPQLEFLPETGFIGVALFFFLSGTVITLPFARAALAGTPPPSWRHFYLRRFWKIVPSYLLSIAVAYAIGYATLQGGAGLAPDLLTHLLFIHTWFPQSAGAINGVLWTLAVEVEFYAIFPLLWWCFRRARFLTTAALLALSLLWRLHAVACCSQSGIVYLDQDLPAFLSCFAFGMLTASLFLETHARWSAGRRSIVGASAFALGVVACILLLQSLYASRLVNQWAAVWAASHRDLLALAFALIAFGALLAPRPLQRLLANRPLIFFGAISYALYLYHQMIARELLAHHVPPYVGTPQYDPQWQSTFTILAFALSIGIAAALTYWFERPLQNWGNRRSP</sequence>
<accession>E6PDH8</accession>
<feature type="transmembrane region" description="Helical" evidence="1">
    <location>
        <begin position="301"/>
        <end position="319"/>
    </location>
</feature>
<dbReference type="Pfam" id="PF01757">
    <property type="entry name" value="Acyl_transf_3"/>
    <property type="match status" value="1"/>
</dbReference>
<keyword evidence="1" id="KW-0472">Membrane</keyword>
<feature type="domain" description="Acyltransferase 3" evidence="2">
    <location>
        <begin position="14"/>
        <end position="359"/>
    </location>
</feature>
<gene>
    <name evidence="3" type="ORF">CARN1_1615</name>
</gene>
<feature type="transmembrane region" description="Helical" evidence="1">
    <location>
        <begin position="232"/>
        <end position="253"/>
    </location>
</feature>
<comment type="caution">
    <text evidence="3">The sequence shown here is derived from an EMBL/GenBank/DDBJ whole genome shotgun (WGS) entry which is preliminary data.</text>
</comment>
<feature type="transmembrane region" description="Helical" evidence="1">
    <location>
        <begin position="90"/>
        <end position="112"/>
    </location>
</feature>
<dbReference type="PANTHER" id="PTHR23028">
    <property type="entry name" value="ACETYLTRANSFERASE"/>
    <property type="match status" value="1"/>
</dbReference>
<keyword evidence="1" id="KW-1133">Transmembrane helix</keyword>
<evidence type="ECO:0000259" key="2">
    <source>
        <dbReference type="Pfam" id="PF01757"/>
    </source>
</evidence>
<feature type="transmembrane region" description="Helical" evidence="1">
    <location>
        <begin position="339"/>
        <end position="363"/>
    </location>
</feature>
<dbReference type="PANTHER" id="PTHR23028:SF53">
    <property type="entry name" value="ACYL_TRANSF_3 DOMAIN-CONTAINING PROTEIN"/>
    <property type="match status" value="1"/>
</dbReference>
<evidence type="ECO:0000313" key="3">
    <source>
        <dbReference type="EMBL" id="CBH74513.1"/>
    </source>
</evidence>
<feature type="transmembrane region" description="Helical" evidence="1">
    <location>
        <begin position="202"/>
        <end position="220"/>
    </location>
</feature>
<feature type="transmembrane region" description="Helical" evidence="1">
    <location>
        <begin position="169"/>
        <end position="196"/>
    </location>
</feature>
<evidence type="ECO:0000256" key="1">
    <source>
        <dbReference type="SAM" id="Phobius"/>
    </source>
</evidence>
<protein>
    <recommendedName>
        <fullName evidence="2">Acyltransferase 3 domain-containing protein</fullName>
    </recommendedName>
</protein>
<dbReference type="GO" id="GO:0016020">
    <property type="term" value="C:membrane"/>
    <property type="evidence" value="ECO:0007669"/>
    <property type="project" value="TreeGrafter"/>
</dbReference>
<feature type="transmembrane region" description="Helical" evidence="1">
    <location>
        <begin position="132"/>
        <end position="157"/>
    </location>
</feature>
<dbReference type="GO" id="GO:0000271">
    <property type="term" value="P:polysaccharide biosynthetic process"/>
    <property type="evidence" value="ECO:0007669"/>
    <property type="project" value="TreeGrafter"/>
</dbReference>
<name>E6PDH8_9ZZZZ</name>
<dbReference type="GO" id="GO:0016747">
    <property type="term" value="F:acyltransferase activity, transferring groups other than amino-acyl groups"/>
    <property type="evidence" value="ECO:0007669"/>
    <property type="project" value="InterPro"/>
</dbReference>
<proteinExistence type="predicted"/>
<feature type="transmembrane region" description="Helical" evidence="1">
    <location>
        <begin position="50"/>
        <end position="70"/>
    </location>
</feature>
<reference evidence="3" key="1">
    <citation type="submission" date="2009-10" db="EMBL/GenBank/DDBJ databases">
        <title>Diversity of trophic interactions inside an arsenic-rich microbial ecosystem.</title>
        <authorList>
            <person name="Bertin P.N."/>
            <person name="Heinrich-Salmeron A."/>
            <person name="Pelletier E."/>
            <person name="Goulhen-Chollet F."/>
            <person name="Arsene-Ploetze F."/>
            <person name="Gallien S."/>
            <person name="Calteau A."/>
            <person name="Vallenet D."/>
            <person name="Casiot C."/>
            <person name="Chane-Woon-Ming B."/>
            <person name="Giloteaux L."/>
            <person name="Barakat M."/>
            <person name="Bonnefoy V."/>
            <person name="Bruneel O."/>
            <person name="Chandler M."/>
            <person name="Cleiss J."/>
            <person name="Duran R."/>
            <person name="Elbaz-Poulichet F."/>
            <person name="Fonknechten N."/>
            <person name="Lauga B."/>
            <person name="Mornico D."/>
            <person name="Ortet P."/>
            <person name="Schaeffer C."/>
            <person name="Siguier P."/>
            <person name="Alexander Thil Smith A."/>
            <person name="Van Dorsselaer A."/>
            <person name="Weissenbach J."/>
            <person name="Medigue C."/>
            <person name="Le Paslier D."/>
        </authorList>
    </citation>
    <scope>NUCLEOTIDE SEQUENCE</scope>
</reference>
<organism evidence="3">
    <name type="scientific">mine drainage metagenome</name>
    <dbReference type="NCBI Taxonomy" id="410659"/>
    <lineage>
        <taxon>unclassified sequences</taxon>
        <taxon>metagenomes</taxon>
        <taxon>ecological metagenomes</taxon>
    </lineage>
</organism>
<feature type="transmembrane region" description="Helical" evidence="1">
    <location>
        <begin position="12"/>
        <end position="30"/>
    </location>
</feature>